<feature type="compositionally biased region" description="Basic residues" evidence="4">
    <location>
        <begin position="1"/>
        <end position="11"/>
    </location>
</feature>
<comment type="caution">
    <text evidence="7">The sequence shown here is derived from an EMBL/GenBank/DDBJ whole genome shotgun (WGS) entry which is preliminary data.</text>
</comment>
<protein>
    <submittedName>
        <fullName evidence="7">MFS transporter</fullName>
    </submittedName>
</protein>
<feature type="transmembrane region" description="Helical" evidence="5">
    <location>
        <begin position="403"/>
        <end position="424"/>
    </location>
</feature>
<feature type="transmembrane region" description="Helical" evidence="5">
    <location>
        <begin position="42"/>
        <end position="64"/>
    </location>
</feature>
<feature type="domain" description="Major facilitator superfamily (MFS) profile" evidence="6">
    <location>
        <begin position="46"/>
        <end position="429"/>
    </location>
</feature>
<dbReference type="Pfam" id="PF07690">
    <property type="entry name" value="MFS_1"/>
    <property type="match status" value="1"/>
</dbReference>
<evidence type="ECO:0000256" key="1">
    <source>
        <dbReference type="ARBA" id="ARBA00022692"/>
    </source>
</evidence>
<proteinExistence type="predicted"/>
<feature type="transmembrane region" description="Helical" evidence="5">
    <location>
        <begin position="203"/>
        <end position="223"/>
    </location>
</feature>
<feature type="transmembrane region" description="Helical" evidence="5">
    <location>
        <begin position="114"/>
        <end position="132"/>
    </location>
</feature>
<dbReference type="EMBL" id="QMFZ01000007">
    <property type="protein sequence ID" value="RBB40348.1"/>
    <property type="molecule type" value="Genomic_DNA"/>
</dbReference>
<keyword evidence="1 5" id="KW-0812">Transmembrane</keyword>
<feature type="transmembrane region" description="Helical" evidence="5">
    <location>
        <begin position="138"/>
        <end position="158"/>
    </location>
</feature>
<dbReference type="InterPro" id="IPR011701">
    <property type="entry name" value="MFS"/>
</dbReference>
<keyword evidence="8" id="KW-1185">Reference proteome</keyword>
<sequence length="451" mass="48693">MCAHHRRRQCRTGRPPKSGRHQSMYEENEMTRNTASDLSKGGYAAILLGVAIGGFVGFGCFFFPSLAIFMRPVLAEFGWGRTELSLVFSASLLGCAFGGPVCGHFIDRFGVRRAAFTSALLLGLLIFVLSSVHGSVFLIASLTFAIGFCGAATTSLGYVSILPQWFDKRLGTAIAVATVGYGLGQSVWPIVSQELISTTDWRTGYRILSAFPVVGGAIAMLLLRERRPATRGANQDEPGLTVSEGIRTRHLWIMTAVFFLVASSSLAFQSQIPLLISDRGFTVAQAAQGPAVVGLGFLVSRLLCGMLVDRFPATIISCLFFSLSGVGFLFFETTNSLAILRIACLLIGFAIGTEQDMMAYMVRRYLGMRSFSTFFGFNMATFCLGGVVVPPLLGLYYDHYRNYSLPLAVMAGCMFAAAILVATLGRYRYAAQPSAAGSERTRASALSLPVD</sequence>
<dbReference type="InterPro" id="IPR020846">
    <property type="entry name" value="MFS_dom"/>
</dbReference>
<feature type="transmembrane region" description="Helical" evidence="5">
    <location>
        <begin position="251"/>
        <end position="268"/>
    </location>
</feature>
<dbReference type="PROSITE" id="PS50850">
    <property type="entry name" value="MFS"/>
    <property type="match status" value="1"/>
</dbReference>
<dbReference type="PANTHER" id="PTHR11360">
    <property type="entry name" value="MONOCARBOXYLATE TRANSPORTER"/>
    <property type="match status" value="1"/>
</dbReference>
<gene>
    <name evidence="7" type="ORF">DPV79_10740</name>
</gene>
<feature type="transmembrane region" description="Helical" evidence="5">
    <location>
        <begin position="337"/>
        <end position="353"/>
    </location>
</feature>
<dbReference type="SUPFAM" id="SSF103473">
    <property type="entry name" value="MFS general substrate transporter"/>
    <property type="match status" value="1"/>
</dbReference>
<evidence type="ECO:0000256" key="5">
    <source>
        <dbReference type="SAM" id="Phobius"/>
    </source>
</evidence>
<feature type="transmembrane region" description="Helical" evidence="5">
    <location>
        <begin position="84"/>
        <end position="102"/>
    </location>
</feature>
<evidence type="ECO:0000256" key="4">
    <source>
        <dbReference type="SAM" id="MobiDB-lite"/>
    </source>
</evidence>
<name>A0A365QXD0_9BURK</name>
<dbReference type="Proteomes" id="UP000252458">
    <property type="component" value="Unassembled WGS sequence"/>
</dbReference>
<accession>A0A365QXD0</accession>
<feature type="region of interest" description="Disordered" evidence="4">
    <location>
        <begin position="1"/>
        <end position="26"/>
    </location>
</feature>
<dbReference type="Gene3D" id="1.20.1250.20">
    <property type="entry name" value="MFS general substrate transporter like domains"/>
    <property type="match status" value="1"/>
</dbReference>
<evidence type="ECO:0000256" key="3">
    <source>
        <dbReference type="ARBA" id="ARBA00023136"/>
    </source>
</evidence>
<evidence type="ECO:0000313" key="7">
    <source>
        <dbReference type="EMBL" id="RBB40348.1"/>
    </source>
</evidence>
<feature type="transmembrane region" description="Helical" evidence="5">
    <location>
        <begin position="374"/>
        <end position="397"/>
    </location>
</feature>
<keyword evidence="2 5" id="KW-1133">Transmembrane helix</keyword>
<evidence type="ECO:0000256" key="2">
    <source>
        <dbReference type="ARBA" id="ARBA00022989"/>
    </source>
</evidence>
<organism evidence="7 8">
    <name type="scientific">Burkholderia reimsis</name>
    <dbReference type="NCBI Taxonomy" id="2234132"/>
    <lineage>
        <taxon>Bacteria</taxon>
        <taxon>Pseudomonadati</taxon>
        <taxon>Pseudomonadota</taxon>
        <taxon>Betaproteobacteria</taxon>
        <taxon>Burkholderiales</taxon>
        <taxon>Burkholderiaceae</taxon>
        <taxon>Burkholderia</taxon>
    </lineage>
</organism>
<dbReference type="GO" id="GO:0022857">
    <property type="term" value="F:transmembrane transporter activity"/>
    <property type="evidence" value="ECO:0007669"/>
    <property type="project" value="InterPro"/>
</dbReference>
<dbReference type="InterPro" id="IPR050327">
    <property type="entry name" value="Proton-linked_MCT"/>
</dbReference>
<dbReference type="AlphaFoldDB" id="A0A365QXD0"/>
<keyword evidence="3 5" id="KW-0472">Membrane</keyword>
<feature type="transmembrane region" description="Helical" evidence="5">
    <location>
        <begin position="170"/>
        <end position="191"/>
    </location>
</feature>
<reference evidence="7 8" key="1">
    <citation type="submission" date="2018-06" db="EMBL/GenBank/DDBJ databases">
        <title>Draft genome sequence of Burkholderia reimsis strain BE51 isolated from a French agricultural soil.</title>
        <authorList>
            <person name="Esmaeel Q."/>
        </authorList>
    </citation>
    <scope>NUCLEOTIDE SEQUENCE [LARGE SCALE GENOMIC DNA]</scope>
    <source>
        <strain evidence="7 8">BE51</strain>
    </source>
</reference>
<dbReference type="InterPro" id="IPR036259">
    <property type="entry name" value="MFS_trans_sf"/>
</dbReference>
<feature type="transmembrane region" description="Helical" evidence="5">
    <location>
        <begin position="311"/>
        <end position="331"/>
    </location>
</feature>
<evidence type="ECO:0000313" key="8">
    <source>
        <dbReference type="Proteomes" id="UP000252458"/>
    </source>
</evidence>
<evidence type="ECO:0000259" key="6">
    <source>
        <dbReference type="PROSITE" id="PS50850"/>
    </source>
</evidence>
<dbReference type="PANTHER" id="PTHR11360:SF284">
    <property type="entry name" value="EG:103B4.3 PROTEIN-RELATED"/>
    <property type="match status" value="1"/>
</dbReference>